<evidence type="ECO:0000256" key="1">
    <source>
        <dbReference type="ARBA" id="ARBA00005232"/>
    </source>
</evidence>
<proteinExistence type="inferred from homology"/>
<dbReference type="InterPro" id="IPR042231">
    <property type="entry name" value="Cho/carn_acyl_trans_2"/>
</dbReference>
<accession>A0A8D0B5W1</accession>
<keyword evidence="3" id="KW-0012">Acyltransferase</keyword>
<keyword evidence="6" id="KW-1185">Reference proteome</keyword>
<comment type="similarity">
    <text evidence="1">Belongs to the carnitine/choline acetyltransferase family.</text>
</comment>
<organism evidence="5 6">
    <name type="scientific">Sander lucioperca</name>
    <name type="common">Pike-perch</name>
    <name type="synonym">Perca lucioperca</name>
    <dbReference type="NCBI Taxonomy" id="283035"/>
    <lineage>
        <taxon>Eukaryota</taxon>
        <taxon>Metazoa</taxon>
        <taxon>Chordata</taxon>
        <taxon>Craniata</taxon>
        <taxon>Vertebrata</taxon>
        <taxon>Euteleostomi</taxon>
        <taxon>Actinopterygii</taxon>
        <taxon>Neopterygii</taxon>
        <taxon>Teleostei</taxon>
        <taxon>Neoteleostei</taxon>
        <taxon>Acanthomorphata</taxon>
        <taxon>Eupercaria</taxon>
        <taxon>Perciformes</taxon>
        <taxon>Percoidei</taxon>
        <taxon>Percidae</taxon>
        <taxon>Luciopercinae</taxon>
        <taxon>Sander</taxon>
    </lineage>
</organism>
<dbReference type="Proteomes" id="UP000694568">
    <property type="component" value="Unplaced"/>
</dbReference>
<dbReference type="InterPro" id="IPR023213">
    <property type="entry name" value="CAT-like_dom_sf"/>
</dbReference>
<evidence type="ECO:0000256" key="3">
    <source>
        <dbReference type="ARBA" id="ARBA00023315"/>
    </source>
</evidence>
<name>A0A8D0B5W1_SANLU</name>
<reference evidence="5" key="2">
    <citation type="submission" date="2025-09" db="UniProtKB">
        <authorList>
            <consortium name="Ensembl"/>
        </authorList>
    </citation>
    <scope>IDENTIFICATION</scope>
</reference>
<dbReference type="Pfam" id="PF00755">
    <property type="entry name" value="Carn_acyltransf"/>
    <property type="match status" value="1"/>
</dbReference>
<evidence type="ECO:0000256" key="2">
    <source>
        <dbReference type="ARBA" id="ARBA00022679"/>
    </source>
</evidence>
<dbReference type="Gene3D" id="3.30.559.70">
    <property type="entry name" value="Choline/Carnitine o-acyltransferase, domain 2"/>
    <property type="match status" value="1"/>
</dbReference>
<evidence type="ECO:0000313" key="6">
    <source>
        <dbReference type="Proteomes" id="UP000694568"/>
    </source>
</evidence>
<evidence type="ECO:0000259" key="4">
    <source>
        <dbReference type="Pfam" id="PF00755"/>
    </source>
</evidence>
<dbReference type="InterPro" id="IPR000542">
    <property type="entry name" value="Carn_acyl_trans"/>
</dbReference>
<dbReference type="SUPFAM" id="SSF52777">
    <property type="entry name" value="CoA-dependent acyltransferases"/>
    <property type="match status" value="2"/>
</dbReference>
<dbReference type="InterPro" id="IPR039551">
    <property type="entry name" value="Cho/carn_acyl_trans"/>
</dbReference>
<dbReference type="GeneTree" id="ENSGT01150000286917"/>
<keyword evidence="2" id="KW-0808">Transferase</keyword>
<dbReference type="PANTHER" id="PTHR22589">
    <property type="entry name" value="CARNITINE O-ACYLTRANSFERASE"/>
    <property type="match status" value="1"/>
</dbReference>
<dbReference type="GO" id="GO:0005777">
    <property type="term" value="C:peroxisome"/>
    <property type="evidence" value="ECO:0007669"/>
    <property type="project" value="TreeGrafter"/>
</dbReference>
<dbReference type="PANTHER" id="PTHR22589:SF50">
    <property type="entry name" value="CARNITINE O-ACETYLTRANSFERASE"/>
    <property type="match status" value="1"/>
</dbReference>
<dbReference type="GO" id="GO:0019254">
    <property type="term" value="P:carnitine metabolic process, CoA-linked"/>
    <property type="evidence" value="ECO:0007669"/>
    <property type="project" value="TreeGrafter"/>
</dbReference>
<feature type="domain" description="Choline/carnitine acyltransferase" evidence="4">
    <location>
        <begin position="53"/>
        <end position="579"/>
    </location>
</feature>
<dbReference type="Gene3D" id="3.30.559.10">
    <property type="entry name" value="Chloramphenicol acetyltransferase-like domain"/>
    <property type="match status" value="1"/>
</dbReference>
<evidence type="ECO:0000313" key="5">
    <source>
        <dbReference type="Ensembl" id="ENSSLUP00000060706.1"/>
    </source>
</evidence>
<dbReference type="GO" id="GO:0004092">
    <property type="term" value="F:carnitine O-acetyltransferase activity"/>
    <property type="evidence" value="ECO:0007669"/>
    <property type="project" value="TreeGrafter"/>
</dbReference>
<reference evidence="5" key="1">
    <citation type="submission" date="2025-08" db="UniProtKB">
        <authorList>
            <consortium name="Ensembl"/>
        </authorList>
    </citation>
    <scope>IDENTIFICATION</scope>
</reference>
<dbReference type="AlphaFoldDB" id="A0A8D0B5W1"/>
<sequence length="609" mass="68807">METTIFEIGPVLSKTAAAGMVKPWQLGKPVSSTLVAGRNLSQQKGLPKMPAPPPLQQACELYLNYMEPMVEVKELKRTKELVEEFRKAGGVGERLQRGLERKADNTENWMTDYFMKIEFDNRNPLLGSSKSGCIFPRMDFRDKKRQISVSCLYVCSGTLLAEYIRGKQLCMKQYEQILSSCIVPGLEKDSLEFYAEKHITVAHNCQFFVLDVYNSDGTPLTVDQLCVQLERICNSSLQNNVERVGILTTEHRDIWSKTYIDLIKDKTNKESVLAIQNSIFTVCLDGAMPPDETFDNNATEQVLHGGGSQWNSGNRWFDKGLQIIIGEDGTCGINTINSNADGVVVMNMCETLLVMQSPLEPLPVPQRLHFNITPELKKDIEEAKWSQDLDVRITTFDNFGKNFLKAYKLSPDAFVQMAIQLAYYRIHQQIPAALESVSMRTFRLGRLGFISSNSPASAAFVKAFDDPKKQNSEKVDLLEKAIKAHKWYTNLAMDGHDIYMHLWALKMQAVEEKISMPEIFIDTSFYKTLDKGFYPSQVRISVETICFGAQEPGLNEIVYGIMNDHIDFTVANFKSSDTGKENRTHMTNPVQDALLDMRALAQCVHTDEA</sequence>
<protein>
    <submittedName>
        <fullName evidence="5">Carnitine O-acetyltransferase a</fullName>
    </submittedName>
</protein>
<dbReference type="Ensembl" id="ENSSLUT00000062421.1">
    <property type="protein sequence ID" value="ENSSLUP00000060706.1"/>
    <property type="gene ID" value="ENSSLUG00000025883.1"/>
</dbReference>